<evidence type="ECO:0000256" key="1">
    <source>
        <dbReference type="ARBA" id="ARBA00002154"/>
    </source>
</evidence>
<proteinExistence type="inferred from homology"/>
<reference evidence="11" key="1">
    <citation type="journal article" date="2021" name="BMC Genomics">
        <title>Chromosome-level genome assembly and manually-curated proteome of model necrotroph Parastagonospora nodorum Sn15 reveals a genome-wide trove of candidate effector homologs, and redundancy of virulence-related functions within an accessory chromosome.</title>
        <authorList>
            <person name="Bertazzoni S."/>
            <person name="Jones D.A.B."/>
            <person name="Phan H.T."/>
            <person name="Tan K.-C."/>
            <person name="Hane J.K."/>
        </authorList>
    </citation>
    <scope>NUCLEOTIDE SEQUENCE [LARGE SCALE GENOMIC DNA]</scope>
    <source>
        <strain evidence="11">SN15 / ATCC MYA-4574 / FGSC 10173)</strain>
    </source>
</reference>
<evidence type="ECO:0000256" key="6">
    <source>
        <dbReference type="ARBA" id="ARBA00022989"/>
    </source>
</evidence>
<evidence type="ECO:0000256" key="2">
    <source>
        <dbReference type="ARBA" id="ARBA00004614"/>
    </source>
</evidence>
<name>A0A7U2I716_PHANO</name>
<evidence type="ECO:0000313" key="10">
    <source>
        <dbReference type="EMBL" id="QRD01878.1"/>
    </source>
</evidence>
<keyword evidence="8" id="KW-0472">Membrane</keyword>
<evidence type="ECO:0000256" key="9">
    <source>
        <dbReference type="RuleBase" id="RU910717"/>
    </source>
</evidence>
<comment type="similarity">
    <text evidence="3 9">Belongs to the KISH family.</text>
</comment>
<dbReference type="OrthoDB" id="10034655at2759"/>
<dbReference type="RefSeq" id="XP_001795269.1">
    <property type="nucleotide sequence ID" value="XM_001795217.1"/>
</dbReference>
<evidence type="ECO:0000313" key="11">
    <source>
        <dbReference type="Proteomes" id="UP000663193"/>
    </source>
</evidence>
<keyword evidence="11" id="KW-1185">Reference proteome</keyword>
<evidence type="ECO:0000256" key="3">
    <source>
        <dbReference type="ARBA" id="ARBA00008961"/>
    </source>
</evidence>
<comment type="subcellular location">
    <subcellularLocation>
        <location evidence="2">Golgi apparatus membrane</location>
        <topology evidence="2">Single-pass type I membrane protein</topology>
    </subcellularLocation>
</comment>
<keyword evidence="7" id="KW-0333">Golgi apparatus</keyword>
<dbReference type="AlphaFoldDB" id="A0A7U2I716"/>
<keyword evidence="6" id="KW-1133">Transmembrane helix</keyword>
<evidence type="ECO:0000256" key="5">
    <source>
        <dbReference type="ARBA" id="ARBA00022729"/>
    </source>
</evidence>
<sequence length="72" mass="7971">MTALFNFHSLLLVILLTICTSTYAHYVFPGIMDRNKANPFVSPVWKAARVGERLSPYVAVACVVMAGLELWG</sequence>
<evidence type="ECO:0000256" key="4">
    <source>
        <dbReference type="ARBA" id="ARBA00022692"/>
    </source>
</evidence>
<gene>
    <name evidence="10" type="ORF">JI435_048560</name>
</gene>
<dbReference type="EMBL" id="CP069035">
    <property type="protein sequence ID" value="QRD01878.1"/>
    <property type="molecule type" value="Genomic_DNA"/>
</dbReference>
<dbReference type="InterPro" id="IPR009653">
    <property type="entry name" value="Ksh1"/>
</dbReference>
<protein>
    <recommendedName>
        <fullName evidence="9">Protein kish</fullName>
    </recommendedName>
</protein>
<accession>A0A7U2I716</accession>
<dbReference type="Proteomes" id="UP000663193">
    <property type="component" value="Chromosome 13"/>
</dbReference>
<dbReference type="VEuPathDB" id="FungiDB:JI435_048560"/>
<organism evidence="10 11">
    <name type="scientific">Phaeosphaeria nodorum (strain SN15 / ATCC MYA-4574 / FGSC 10173)</name>
    <name type="common">Glume blotch fungus</name>
    <name type="synonym">Parastagonospora nodorum</name>
    <dbReference type="NCBI Taxonomy" id="321614"/>
    <lineage>
        <taxon>Eukaryota</taxon>
        <taxon>Fungi</taxon>
        <taxon>Dikarya</taxon>
        <taxon>Ascomycota</taxon>
        <taxon>Pezizomycotina</taxon>
        <taxon>Dothideomycetes</taxon>
        <taxon>Pleosporomycetidae</taxon>
        <taxon>Pleosporales</taxon>
        <taxon>Pleosporineae</taxon>
        <taxon>Phaeosphaeriaceae</taxon>
        <taxon>Parastagonospora</taxon>
    </lineage>
</organism>
<evidence type="ECO:0000256" key="8">
    <source>
        <dbReference type="ARBA" id="ARBA00023136"/>
    </source>
</evidence>
<evidence type="ECO:0000256" key="7">
    <source>
        <dbReference type="ARBA" id="ARBA00023034"/>
    </source>
</evidence>
<dbReference type="GO" id="GO:0000139">
    <property type="term" value="C:Golgi membrane"/>
    <property type="evidence" value="ECO:0007669"/>
    <property type="project" value="UniProtKB-SubCell"/>
</dbReference>
<dbReference type="KEGG" id="pno:SNOG_04856"/>
<dbReference type="InterPro" id="IPR051523">
    <property type="entry name" value="KISH_domain"/>
</dbReference>
<dbReference type="OMA" id="ICSCTYV"/>
<dbReference type="PANTHER" id="PTHR13229">
    <property type="entry name" value="PROTEIN KISH-A"/>
    <property type="match status" value="1"/>
</dbReference>
<dbReference type="Pfam" id="PF06842">
    <property type="entry name" value="DUF1242"/>
    <property type="match status" value="1"/>
</dbReference>
<keyword evidence="5" id="KW-0732">Signal</keyword>
<comment type="function">
    <text evidence="1 9">Involved in the early part of the secretory pathway.</text>
</comment>
<keyword evidence="4" id="KW-0812">Transmembrane</keyword>